<evidence type="ECO:0000259" key="10">
    <source>
        <dbReference type="PROSITE" id="PS50850"/>
    </source>
</evidence>
<gene>
    <name evidence="11" type="ORF">M7I_4689</name>
</gene>
<feature type="transmembrane region" description="Helical" evidence="9">
    <location>
        <begin position="149"/>
        <end position="167"/>
    </location>
</feature>
<name>H0EPV1_GLAL7</name>
<dbReference type="Gene3D" id="1.20.1250.20">
    <property type="entry name" value="MFS general substrate transporter like domains"/>
    <property type="match status" value="1"/>
</dbReference>
<keyword evidence="11" id="KW-0762">Sugar transport</keyword>
<organism evidence="11 12">
    <name type="scientific">Glarea lozoyensis (strain ATCC 74030 / MF5533)</name>
    <dbReference type="NCBI Taxonomy" id="1104152"/>
    <lineage>
        <taxon>Eukaryota</taxon>
        <taxon>Fungi</taxon>
        <taxon>Dikarya</taxon>
        <taxon>Ascomycota</taxon>
        <taxon>Pezizomycotina</taxon>
        <taxon>Leotiomycetes</taxon>
        <taxon>Helotiales</taxon>
        <taxon>Helotiaceae</taxon>
        <taxon>Glarea</taxon>
    </lineage>
</organism>
<feature type="transmembrane region" description="Helical" evidence="9">
    <location>
        <begin position="179"/>
        <end position="196"/>
    </location>
</feature>
<feature type="transmembrane region" description="Helical" evidence="9">
    <location>
        <begin position="400"/>
        <end position="419"/>
    </location>
</feature>
<feature type="transmembrane region" description="Helical" evidence="9">
    <location>
        <begin position="53"/>
        <end position="77"/>
    </location>
</feature>
<dbReference type="GO" id="GO:0016020">
    <property type="term" value="C:membrane"/>
    <property type="evidence" value="ECO:0007669"/>
    <property type="project" value="UniProtKB-SubCell"/>
</dbReference>
<evidence type="ECO:0000256" key="9">
    <source>
        <dbReference type="SAM" id="Phobius"/>
    </source>
</evidence>
<comment type="caution">
    <text evidence="11">The sequence shown here is derived from an EMBL/GenBank/DDBJ whole genome shotgun (WGS) entry which is preliminary data.</text>
</comment>
<feature type="transmembrane region" description="Helical" evidence="9">
    <location>
        <begin position="431"/>
        <end position="450"/>
    </location>
</feature>
<dbReference type="InterPro" id="IPR020846">
    <property type="entry name" value="MFS_dom"/>
</dbReference>
<dbReference type="AlphaFoldDB" id="H0EPV1"/>
<dbReference type="HOGENOM" id="CLU_001265_30_3_1"/>
<dbReference type="PANTHER" id="PTHR48022">
    <property type="entry name" value="PLASTIDIC GLUCOSE TRANSPORTER 4"/>
    <property type="match status" value="1"/>
</dbReference>
<keyword evidence="6 9" id="KW-0472">Membrane</keyword>
<evidence type="ECO:0000256" key="1">
    <source>
        <dbReference type="ARBA" id="ARBA00004141"/>
    </source>
</evidence>
<dbReference type="InParanoid" id="H0EPV1"/>
<keyword evidence="3 7" id="KW-0813">Transport</keyword>
<dbReference type="NCBIfam" id="TIGR00879">
    <property type="entry name" value="SP"/>
    <property type="match status" value="1"/>
</dbReference>
<dbReference type="PROSITE" id="PS50850">
    <property type="entry name" value="MFS"/>
    <property type="match status" value="1"/>
</dbReference>
<feature type="transmembrane region" description="Helical" evidence="9">
    <location>
        <begin position="336"/>
        <end position="355"/>
    </location>
</feature>
<dbReference type="InterPro" id="IPR036259">
    <property type="entry name" value="MFS_trans_sf"/>
</dbReference>
<protein>
    <submittedName>
        <fullName evidence="11">Putative Sugar transporter STL1</fullName>
    </submittedName>
</protein>
<feature type="transmembrane region" description="Helical" evidence="9">
    <location>
        <begin position="84"/>
        <end position="103"/>
    </location>
</feature>
<evidence type="ECO:0000256" key="6">
    <source>
        <dbReference type="ARBA" id="ARBA00023136"/>
    </source>
</evidence>
<dbReference type="PANTHER" id="PTHR48022:SF28">
    <property type="entry name" value="MAJOR FACILITATOR SUPERFAMILY (MFS) PROFILE DOMAIN-CONTAINING PROTEIN-RELATED"/>
    <property type="match status" value="1"/>
</dbReference>
<dbReference type="OrthoDB" id="6133115at2759"/>
<reference evidence="11 12" key="1">
    <citation type="journal article" date="2012" name="Eukaryot. Cell">
        <title>Genome sequence of the fungus Glarea lozoyensis: the first genome sequence of a species from the Helotiaceae family.</title>
        <authorList>
            <person name="Youssar L."/>
            <person name="Gruening B.A."/>
            <person name="Erxleben A."/>
            <person name="Guenther S."/>
            <person name="Huettel W."/>
        </authorList>
    </citation>
    <scope>NUCLEOTIDE SEQUENCE [LARGE SCALE GENOMIC DNA]</scope>
    <source>
        <strain evidence="12">ATCC 74030 / MF5533</strain>
    </source>
</reference>
<evidence type="ECO:0000256" key="3">
    <source>
        <dbReference type="ARBA" id="ARBA00022448"/>
    </source>
</evidence>
<comment type="similarity">
    <text evidence="2 7">Belongs to the major facilitator superfamily. Sugar transporter (TC 2.A.1.1) family.</text>
</comment>
<dbReference type="PROSITE" id="PS00216">
    <property type="entry name" value="SUGAR_TRANSPORT_1"/>
    <property type="match status" value="1"/>
</dbReference>
<feature type="transmembrane region" description="Helical" evidence="9">
    <location>
        <begin position="109"/>
        <end position="128"/>
    </location>
</feature>
<dbReference type="GO" id="GO:0005351">
    <property type="term" value="F:carbohydrate:proton symporter activity"/>
    <property type="evidence" value="ECO:0007669"/>
    <property type="project" value="TreeGrafter"/>
</dbReference>
<proteinExistence type="inferred from homology"/>
<dbReference type="SUPFAM" id="SSF103473">
    <property type="entry name" value="MFS general substrate transporter"/>
    <property type="match status" value="1"/>
</dbReference>
<evidence type="ECO:0000256" key="8">
    <source>
        <dbReference type="SAM" id="MobiDB-lite"/>
    </source>
</evidence>
<feature type="transmembrane region" description="Helical" evidence="9">
    <location>
        <begin position="303"/>
        <end position="324"/>
    </location>
</feature>
<dbReference type="InterPro" id="IPR005829">
    <property type="entry name" value="Sugar_transporter_CS"/>
</dbReference>
<evidence type="ECO:0000256" key="2">
    <source>
        <dbReference type="ARBA" id="ARBA00010992"/>
    </source>
</evidence>
<keyword evidence="5 9" id="KW-1133">Transmembrane helix</keyword>
<sequence>MGFTQIHGRSMYRLMSICCSLSFCLYGYDAGVLGGVQNTKPFLDALGNPTGTYVIPMVASSYVLAATVCSVGVMFFGMNLGRRMCIILGNVCVIIGSAIQASAMGVPHIIVGRIVCGFGIGFISSTSPTYMAEMSITAAERGPEVAQQCSWLIAGIAIAYWIDYGFVQLNNQISWRFPIAFQSFFAILSLAGMIILPDTPRWYYARGRLAEGDSVLARLHDLPLDSDAVQQQRTEILTSIEMEEHEENKLKLMTFIWDNTELRVGRRIRISFLILSLQQMMGINMLVYFSTRIFSNIGYSDNLSQLLAAVMNTGFWIGTIPTIFTIEKFGRRPIMIWTAIVCAASMLLFIIMIALPNPTLATQWTAVAGVIVFNFAFGYGWVGCPWLYGPEIAPLKYRHLGGAAGSTGEWLFSFIAVFAGGIGIETQGWKIWIWQLVACIAIIFFVYYMCPETSGKSLEEIDMLFARPNPRDATWRAENGSDQSDEKKSASASEIENSH</sequence>
<feature type="domain" description="Major facilitator superfamily (MFS) profile" evidence="10">
    <location>
        <begin position="15"/>
        <end position="454"/>
    </location>
</feature>
<accession>H0EPV1</accession>
<dbReference type="InterPro" id="IPR003663">
    <property type="entry name" value="Sugar/inositol_transpt"/>
</dbReference>
<evidence type="ECO:0000256" key="5">
    <source>
        <dbReference type="ARBA" id="ARBA00022989"/>
    </source>
</evidence>
<evidence type="ECO:0000256" key="4">
    <source>
        <dbReference type="ARBA" id="ARBA00022692"/>
    </source>
</evidence>
<feature type="transmembrane region" description="Helical" evidence="9">
    <location>
        <begin position="12"/>
        <end position="33"/>
    </location>
</feature>
<feature type="region of interest" description="Disordered" evidence="8">
    <location>
        <begin position="472"/>
        <end position="499"/>
    </location>
</feature>
<dbReference type="InterPro" id="IPR050360">
    <property type="entry name" value="MFS_Sugar_Transporters"/>
</dbReference>
<dbReference type="EMBL" id="AGUE01000117">
    <property type="protein sequence ID" value="EHK99393.1"/>
    <property type="molecule type" value="Genomic_DNA"/>
</dbReference>
<feature type="transmembrane region" description="Helical" evidence="9">
    <location>
        <begin position="270"/>
        <end position="291"/>
    </location>
</feature>
<keyword evidence="4 9" id="KW-0812">Transmembrane</keyword>
<feature type="transmembrane region" description="Helical" evidence="9">
    <location>
        <begin position="367"/>
        <end position="388"/>
    </location>
</feature>
<comment type="subcellular location">
    <subcellularLocation>
        <location evidence="1">Membrane</location>
        <topology evidence="1">Multi-pass membrane protein</topology>
    </subcellularLocation>
</comment>
<keyword evidence="12" id="KW-1185">Reference proteome</keyword>
<dbReference type="Pfam" id="PF00083">
    <property type="entry name" value="Sugar_tr"/>
    <property type="match status" value="1"/>
</dbReference>
<evidence type="ECO:0000313" key="12">
    <source>
        <dbReference type="Proteomes" id="UP000005446"/>
    </source>
</evidence>
<dbReference type="InterPro" id="IPR005828">
    <property type="entry name" value="MFS_sugar_transport-like"/>
</dbReference>
<evidence type="ECO:0000256" key="7">
    <source>
        <dbReference type="RuleBase" id="RU003346"/>
    </source>
</evidence>
<evidence type="ECO:0000313" key="11">
    <source>
        <dbReference type="EMBL" id="EHK99393.1"/>
    </source>
</evidence>
<feature type="compositionally biased region" description="Polar residues" evidence="8">
    <location>
        <begin position="490"/>
        <end position="499"/>
    </location>
</feature>
<dbReference type="PRINTS" id="PR00171">
    <property type="entry name" value="SUGRTRNSPORT"/>
</dbReference>
<dbReference type="Proteomes" id="UP000005446">
    <property type="component" value="Unassembled WGS sequence"/>
</dbReference>